<evidence type="ECO:0000313" key="1">
    <source>
        <dbReference type="EMBL" id="KCZ95336.1"/>
    </source>
</evidence>
<keyword evidence="2" id="KW-1185">Reference proteome</keyword>
<organism evidence="1 2">
    <name type="scientific">Hyphomonas hirschiana VP5</name>
    <dbReference type="NCBI Taxonomy" id="1280951"/>
    <lineage>
        <taxon>Bacteria</taxon>
        <taxon>Pseudomonadati</taxon>
        <taxon>Pseudomonadota</taxon>
        <taxon>Alphaproteobacteria</taxon>
        <taxon>Hyphomonadales</taxon>
        <taxon>Hyphomonadaceae</taxon>
        <taxon>Hyphomonas</taxon>
    </lineage>
</organism>
<protein>
    <submittedName>
        <fullName evidence="1">Uncharacterized protein</fullName>
    </submittedName>
</protein>
<proteinExistence type="predicted"/>
<name>A0A059FXU7_9PROT</name>
<sequence length="182" mass="19965">MASRENVLNDFTVEEEMSPAILKAYLQRYPEYTQDLLALFNELSMSDLQLAEASLPLETKSVSAETLRVQHVRQSLFGTGVRQFARDLGLPRGFFTGLNAEVVHIASMPTSLLKALANRLGVQMQDVISGMQQGDGQAVAMKSEVKPSAIPAIEFQDYVESAGLTKEEQRTLKALLADDGSD</sequence>
<accession>A0A059FXU7</accession>
<dbReference type="EMBL" id="ARYI01000004">
    <property type="protein sequence ID" value="KCZ95336.1"/>
    <property type="molecule type" value="Genomic_DNA"/>
</dbReference>
<evidence type="ECO:0000313" key="2">
    <source>
        <dbReference type="Proteomes" id="UP000025061"/>
    </source>
</evidence>
<gene>
    <name evidence="1" type="ORF">HHI_06684</name>
</gene>
<reference evidence="1 2" key="1">
    <citation type="submission" date="2013-04" db="EMBL/GenBank/DDBJ databases">
        <title>Hyphomonas hirschiana VP5 Genome Sequencing.</title>
        <authorList>
            <person name="Lai Q."/>
            <person name="Shao Z."/>
        </authorList>
    </citation>
    <scope>NUCLEOTIDE SEQUENCE [LARGE SCALE GENOMIC DNA]</scope>
    <source>
        <strain evidence="1 2">VP5</strain>
    </source>
</reference>
<dbReference type="OrthoDB" id="7873742at2"/>
<dbReference type="AlphaFoldDB" id="A0A059FXU7"/>
<dbReference type="RefSeq" id="WP_035591024.1">
    <property type="nucleotide sequence ID" value="NZ_ARYI01000004.1"/>
</dbReference>
<comment type="caution">
    <text evidence="1">The sequence shown here is derived from an EMBL/GenBank/DDBJ whole genome shotgun (WGS) entry which is preliminary data.</text>
</comment>
<dbReference type="PATRIC" id="fig|1280951.3.peg.1348"/>
<dbReference type="Proteomes" id="UP000025061">
    <property type="component" value="Unassembled WGS sequence"/>
</dbReference>